<evidence type="ECO:0000313" key="9">
    <source>
        <dbReference type="Proteomes" id="UP000838878"/>
    </source>
</evidence>
<gene>
    <name evidence="8" type="ORF">BINO364_LOCUS15838</name>
</gene>
<accession>A0A8J9VYY3</accession>
<dbReference type="Pfam" id="PF00567">
    <property type="entry name" value="TUDOR"/>
    <property type="match status" value="2"/>
</dbReference>
<dbReference type="InterPro" id="IPR002999">
    <property type="entry name" value="Tudor"/>
</dbReference>
<evidence type="ECO:0000256" key="3">
    <source>
        <dbReference type="ARBA" id="ARBA00022833"/>
    </source>
</evidence>
<keyword evidence="9" id="KW-1185">Reference proteome</keyword>
<dbReference type="Pfam" id="PF16012">
    <property type="entry name" value="DUF4780"/>
    <property type="match status" value="3"/>
</dbReference>
<dbReference type="PANTHER" id="PTHR12302:SF3">
    <property type="entry name" value="SERINE_THREONINE-PROTEIN KINASE 31"/>
    <property type="match status" value="1"/>
</dbReference>
<dbReference type="GO" id="GO:0008270">
    <property type="term" value="F:zinc ion binding"/>
    <property type="evidence" value="ECO:0007669"/>
    <property type="project" value="UniProtKB-KW"/>
</dbReference>
<dbReference type="PROSITE" id="PS50865">
    <property type="entry name" value="ZF_MYND_2"/>
    <property type="match status" value="1"/>
</dbReference>
<evidence type="ECO:0000259" key="6">
    <source>
        <dbReference type="PROSITE" id="PS50304"/>
    </source>
</evidence>
<dbReference type="InterPro" id="IPR031961">
    <property type="entry name" value="DUF4780"/>
</dbReference>
<name>A0A8J9VYY3_9NEOP</name>
<dbReference type="Pfam" id="PF01753">
    <property type="entry name" value="zf-MYND"/>
    <property type="match status" value="1"/>
</dbReference>
<feature type="region of interest" description="Disordered" evidence="5">
    <location>
        <begin position="1183"/>
        <end position="1317"/>
    </location>
</feature>
<feature type="non-terminal residue" evidence="8">
    <location>
        <position position="1939"/>
    </location>
</feature>
<evidence type="ECO:0000256" key="5">
    <source>
        <dbReference type="SAM" id="MobiDB-lite"/>
    </source>
</evidence>
<evidence type="ECO:0000313" key="8">
    <source>
        <dbReference type="EMBL" id="CAH0730915.1"/>
    </source>
</evidence>
<feature type="domain" description="Tudor" evidence="6">
    <location>
        <begin position="1812"/>
        <end position="1874"/>
    </location>
</feature>
<feature type="compositionally biased region" description="Pro residues" evidence="5">
    <location>
        <begin position="1305"/>
        <end position="1317"/>
    </location>
</feature>
<feature type="compositionally biased region" description="Basic and acidic residues" evidence="5">
    <location>
        <begin position="1225"/>
        <end position="1246"/>
    </location>
</feature>
<dbReference type="SUPFAM" id="SSF144232">
    <property type="entry name" value="HIT/MYND zinc finger-like"/>
    <property type="match status" value="1"/>
</dbReference>
<evidence type="ECO:0000256" key="4">
    <source>
        <dbReference type="PROSITE-ProRule" id="PRU00134"/>
    </source>
</evidence>
<feature type="compositionally biased region" description="Polar residues" evidence="5">
    <location>
        <begin position="1250"/>
        <end position="1263"/>
    </location>
</feature>
<dbReference type="SUPFAM" id="SSF63748">
    <property type="entry name" value="Tudor/PWWP/MBT"/>
    <property type="match status" value="2"/>
</dbReference>
<dbReference type="SMART" id="SM00333">
    <property type="entry name" value="TUDOR"/>
    <property type="match status" value="2"/>
</dbReference>
<reference evidence="8" key="1">
    <citation type="submission" date="2021-12" db="EMBL/GenBank/DDBJ databases">
        <authorList>
            <person name="Martin H S."/>
        </authorList>
    </citation>
    <scope>NUCLEOTIDE SEQUENCE</scope>
</reference>
<evidence type="ECO:0000256" key="2">
    <source>
        <dbReference type="ARBA" id="ARBA00022771"/>
    </source>
</evidence>
<dbReference type="InterPro" id="IPR002893">
    <property type="entry name" value="Znf_MYND"/>
</dbReference>
<dbReference type="OrthoDB" id="10023235at2759"/>
<keyword evidence="1" id="KW-0479">Metal-binding</keyword>
<evidence type="ECO:0000256" key="1">
    <source>
        <dbReference type="ARBA" id="ARBA00022723"/>
    </source>
</evidence>
<keyword evidence="3" id="KW-0862">Zinc</keyword>
<dbReference type="Gene3D" id="6.10.140.2220">
    <property type="match status" value="1"/>
</dbReference>
<dbReference type="Gene3D" id="2.30.30.140">
    <property type="match status" value="2"/>
</dbReference>
<dbReference type="PANTHER" id="PTHR12302">
    <property type="entry name" value="EBNA2 BINDING PROTEIN P100"/>
    <property type="match status" value="1"/>
</dbReference>
<proteinExistence type="predicted"/>
<keyword evidence="2 4" id="KW-0863">Zinc-finger</keyword>
<feature type="domain" description="MYND-type" evidence="7">
    <location>
        <begin position="1144"/>
        <end position="1181"/>
    </location>
</feature>
<dbReference type="PROSITE" id="PS50304">
    <property type="entry name" value="TUDOR"/>
    <property type="match status" value="2"/>
</dbReference>
<dbReference type="EMBL" id="OV170229">
    <property type="protein sequence ID" value="CAH0730915.1"/>
    <property type="molecule type" value="Genomic_DNA"/>
</dbReference>
<feature type="compositionally biased region" description="Low complexity" evidence="5">
    <location>
        <begin position="1290"/>
        <end position="1300"/>
    </location>
</feature>
<organism evidence="8 9">
    <name type="scientific">Brenthis ino</name>
    <name type="common">lesser marbled fritillary</name>
    <dbReference type="NCBI Taxonomy" id="405034"/>
    <lineage>
        <taxon>Eukaryota</taxon>
        <taxon>Metazoa</taxon>
        <taxon>Ecdysozoa</taxon>
        <taxon>Arthropoda</taxon>
        <taxon>Hexapoda</taxon>
        <taxon>Insecta</taxon>
        <taxon>Pterygota</taxon>
        <taxon>Neoptera</taxon>
        <taxon>Endopterygota</taxon>
        <taxon>Lepidoptera</taxon>
        <taxon>Glossata</taxon>
        <taxon>Ditrysia</taxon>
        <taxon>Papilionoidea</taxon>
        <taxon>Nymphalidae</taxon>
        <taxon>Heliconiinae</taxon>
        <taxon>Argynnini</taxon>
        <taxon>Brenthis</taxon>
    </lineage>
</organism>
<dbReference type="Proteomes" id="UP000838878">
    <property type="component" value="Chromosome 9"/>
</dbReference>
<feature type="domain" description="Tudor" evidence="6">
    <location>
        <begin position="1588"/>
        <end position="1647"/>
    </location>
</feature>
<protein>
    <recommendedName>
        <fullName evidence="10">Tudor domain-containing protein 1</fullName>
    </recommendedName>
</protein>
<evidence type="ECO:0000259" key="7">
    <source>
        <dbReference type="PROSITE" id="PS50865"/>
    </source>
</evidence>
<evidence type="ECO:0008006" key="10">
    <source>
        <dbReference type="Google" id="ProtNLM"/>
    </source>
</evidence>
<sequence length="1939" mass="219677">MVSRKVLNAQCIFCWLGESFEEDFRITVEEGTVFFKYRKQEEPVESNDLEESIDDADLSLEDGSETESELEQVNLKLKYLELKAEQIKCKQQLLSLKKAGKKPVQKPLSNMCILPDGRIVVKNDNERLSDNAFGSAAGDSITMTCSCDRAWIEPTTSSTATPTGNKDKVRYTERYSVSTVTKSIDRQTEVTKSVVDITKISETKRSDDSDSNDELDETNRLIQLRNVDYLDIVEERLKVVIALSGYPKTKMRLKQMELFQKCLNDIIDMQAKSGLLKKTPSFLDYYLNRGAIVCICKDVDSRDWMVRVYPGLQERMCCDLILLKAKVKRLCLAMIKIPKSCWPATVQDAFKLLQYFNPTLKTHLWKVYAQKSIDDVECTSFIIDRVSGEIIRGPNFKNVIDYKLMEFEINGYTEIYYDCYLSDMTEDLSSVASRVKLLDELKSNENTQRNKSDNESVDTVETYKHIKDVDYDVPDKSEETFQIEEVNNENTVEKVLDVTVTKSGDMENVQDNVNNDVSINIELDKLETDEVEINETGTSGIAYSEQSEIIAESNDIIVGRNSNLNIDSSRGMAYHRRTNYLHVENELKIAVVLEGYPQEKLEGSHIRRFRHLFKDTLHKDMKVQRFPNLIIPKFQDVYLSNGAVIYICDSLETKDYLTELLPKFINSTGLKLTFRNVNDLVRYTRVVMRVPKEIAHLQSHDILIYFQDRYPNIKLDCWKFYSDVAGKQKRQFGVDPESLQALKSDDFDATYAGEKIDFRIIDRKKNVSGNETFTNNVDDDIEFKQIKEKLLKCMYSPIDPDIMNVPLTRIRANHYSDLVDDDLKLYVGPINYPETRIDEIQFNSIKEYLESIVFETFSDDLDSIPIIHDMYLFDGVIFIICRNMKSRVWIEKNIDSVNFNLKIQLKATEFRGAVGIVTMIAKTNKTTEEVINILQNQNPRLRTKFWRKISKVQTRSKLDVVLQIDKLSAQVITDKRFDSIVDGHIVEFKLGHLQSLLKPKLNLDDLNSPAKNKNVAKNIDSKSVLTEKVVFNNKIEKEKNKPNTVYDKENDENCSKVHELKLNSGESKTFLYTIENKSDKSSLKSLVSSDNIDDCCKVVMKVPTNILPDFNDGLEIILDLLEDKNPGLNTELWKSLPALQRHICLTCGSPADSYCGRCGVAPYCSQKCQQQDWQKRHRAVCHNLSRGSGKNGPELVRAKDPKPVEQSPPVPLRQPAPICNQNQKVKRDDKREDNMNNSDRPKRDFHPPSQKVNRNPNFKSYNNLRRPKVANENQSVQDEEESFETPETNPQKPVQPQSKPVKQEPTPPRPVMTPPRPVMTPPVNFEANVPSVSDTKPVKNIVPKNYMVETLQVGDTVLLSVEAAAASCRAGAGLVCLALHTTNAAIYNELCSDYDVSCKEDGYTYAPRPGELFSYYDPADEAWYRARRVSPTLAALIDACRVITLSSSGSEGLGVGRCARISNKYAEIPEFCCVLEAPDVKIGDNLQCTIISKTGDKCKVSVVKGEGGPVTEGEISRWRPRVDGLDSPVIPEVERPPIKNNMKVYLVDCTSLDRVILRPSDIDSCKEFDAIQEDVLLYAKDASPLREPPQKGDIVIAKFTDGLWYRALCKRTNNAQNKYQLEYLEYGNIEISTRENLYPCPEALRPHARPTTVLRACFADAPAASASTSAPALAPPAAQYVRTLSDGQVELVVTLLDGSSSAPSGAEVNLQVVRTNESVNKKIVALSTPEWKKLEEKGGDVIETPRLMLNDISYMELPRNECDLDVFIDLTMLQSGVVNGRPRQPDLETKLEELTKRMEEYCNSNLGKDPYLPKPEELCIALCPPYPQWFRAMLCEQVGGAGGPLLRLLYLDYGNLETVTFGSVRKMLPEFMKPLPALALNVDIRGFPKHASTELLLKACAFMKCDEEGRGRLRVRNCQRIGLGMYEADAPELLAALGI</sequence>